<reference evidence="2" key="1">
    <citation type="journal article" date="2012" name="Proc. Natl. Acad. Sci. U.S.A.">
        <title>Antigenic diversity is generated by distinct evolutionary mechanisms in African trypanosome species.</title>
        <authorList>
            <person name="Jackson A.P."/>
            <person name="Berry A."/>
            <person name="Aslett M."/>
            <person name="Allison H.C."/>
            <person name="Burton P."/>
            <person name="Vavrova-Anderson J."/>
            <person name="Brown R."/>
            <person name="Browne H."/>
            <person name="Corton N."/>
            <person name="Hauser H."/>
            <person name="Gamble J."/>
            <person name="Gilderthorp R."/>
            <person name="Marcello L."/>
            <person name="McQuillan J."/>
            <person name="Otto T.D."/>
            <person name="Quail M.A."/>
            <person name="Sanders M.J."/>
            <person name="van Tonder A."/>
            <person name="Ginger M.L."/>
            <person name="Field M.C."/>
            <person name="Barry J.D."/>
            <person name="Hertz-Fowler C."/>
            <person name="Berriman M."/>
        </authorList>
    </citation>
    <scope>NUCLEOTIDE SEQUENCE</scope>
    <source>
        <strain evidence="2">IL3000</strain>
    </source>
</reference>
<feature type="transmembrane region" description="Helical" evidence="1">
    <location>
        <begin position="57"/>
        <end position="77"/>
    </location>
</feature>
<dbReference type="AlphaFoldDB" id="G0UTJ5"/>
<sequence>MHQRETRHSVCGKCLVAAVVSYSRWYINTSILLCLSVEASWWCSCIHYTIHLHPFKLSIFVLFQVFPPNFVGVYLFGEQTLLGEKKIIVIMTTVNVGDWIQKPARCVTVFGEAHEGLLQGVDNNFNAVLKKHDGESKEMTFVRGESVVFIGFLDTANCVADGGA</sequence>
<gene>
    <name evidence="2" type="ORF">TCIL3000_9_1040</name>
</gene>
<accession>G0UTJ5</accession>
<organism evidence="2">
    <name type="scientific">Trypanosoma congolense (strain IL3000)</name>
    <dbReference type="NCBI Taxonomy" id="1068625"/>
    <lineage>
        <taxon>Eukaryota</taxon>
        <taxon>Discoba</taxon>
        <taxon>Euglenozoa</taxon>
        <taxon>Kinetoplastea</taxon>
        <taxon>Metakinetoplastina</taxon>
        <taxon>Trypanosomatida</taxon>
        <taxon>Trypanosomatidae</taxon>
        <taxon>Trypanosoma</taxon>
        <taxon>Nannomonas</taxon>
    </lineage>
</organism>
<feature type="transmembrane region" description="Helical" evidence="1">
    <location>
        <begin position="31"/>
        <end position="51"/>
    </location>
</feature>
<protein>
    <submittedName>
        <fullName evidence="2">Putative Sm-like protein</fullName>
    </submittedName>
</protein>
<proteinExistence type="predicted"/>
<keyword evidence="1" id="KW-0812">Transmembrane</keyword>
<evidence type="ECO:0000256" key="1">
    <source>
        <dbReference type="SAM" id="Phobius"/>
    </source>
</evidence>
<dbReference type="EMBL" id="HE575322">
    <property type="protein sequence ID" value="CCC92709.1"/>
    <property type="molecule type" value="Genomic_DNA"/>
</dbReference>
<dbReference type="Gene3D" id="2.30.30.100">
    <property type="match status" value="1"/>
</dbReference>
<keyword evidence="1" id="KW-0472">Membrane</keyword>
<evidence type="ECO:0000313" key="2">
    <source>
        <dbReference type="EMBL" id="CCC92709.1"/>
    </source>
</evidence>
<dbReference type="SUPFAM" id="SSF50182">
    <property type="entry name" value="Sm-like ribonucleoproteins"/>
    <property type="match status" value="1"/>
</dbReference>
<name>G0UTJ5_TRYCI</name>
<keyword evidence="1" id="KW-1133">Transmembrane helix</keyword>
<dbReference type="VEuPathDB" id="TriTrypDB:TcIL3000_9_1040"/>
<dbReference type="InterPro" id="IPR010920">
    <property type="entry name" value="LSM_dom_sf"/>
</dbReference>